<dbReference type="Proteomes" id="UP000262583">
    <property type="component" value="Chromosome"/>
</dbReference>
<proteinExistence type="predicted"/>
<gene>
    <name evidence="1" type="ORF">BRCON_1865</name>
</gene>
<dbReference type="EMBL" id="CP030759">
    <property type="protein sequence ID" value="AXA36642.1"/>
    <property type="molecule type" value="Genomic_DNA"/>
</dbReference>
<organism evidence="1 2">
    <name type="scientific">Sumerlaea chitinivorans</name>
    <dbReference type="NCBI Taxonomy" id="2250252"/>
    <lineage>
        <taxon>Bacteria</taxon>
        <taxon>Candidatus Sumerlaeota</taxon>
        <taxon>Candidatus Sumerlaeia</taxon>
        <taxon>Candidatus Sumerlaeales</taxon>
        <taxon>Candidatus Sumerlaeaceae</taxon>
        <taxon>Candidatus Sumerlaea</taxon>
    </lineage>
</organism>
<protein>
    <submittedName>
        <fullName evidence="1">Uncharacterized protein</fullName>
    </submittedName>
</protein>
<evidence type="ECO:0000313" key="1">
    <source>
        <dbReference type="EMBL" id="AXA36642.1"/>
    </source>
</evidence>
<accession>A0A2Z4Y7L9</accession>
<dbReference type="KEGG" id="schv:BRCON_1865"/>
<dbReference type="AlphaFoldDB" id="A0A2Z4Y7L9"/>
<sequence>MLTTAGGWLQVIRVRGWVHSPKSDKSDLYFHALRTEMIRFAPWQ</sequence>
<evidence type="ECO:0000313" key="2">
    <source>
        <dbReference type="Proteomes" id="UP000262583"/>
    </source>
</evidence>
<reference evidence="1 2" key="1">
    <citation type="submission" date="2018-05" db="EMBL/GenBank/DDBJ databases">
        <title>A metagenomic window into the 2 km-deep terrestrial subsurface aquifer revealed taxonomically and functionally diverse microbial community comprising novel uncultured bacterial lineages.</title>
        <authorList>
            <person name="Kadnikov V.V."/>
            <person name="Mardanov A.V."/>
            <person name="Beletsky A.V."/>
            <person name="Banks D."/>
            <person name="Pimenov N.V."/>
            <person name="Frank Y.A."/>
            <person name="Karnachuk O.V."/>
            <person name="Ravin N.V."/>
        </authorList>
    </citation>
    <scope>NUCLEOTIDE SEQUENCE [LARGE SCALE GENOMIC DNA]</scope>
    <source>
        <strain evidence="1">BY</strain>
    </source>
</reference>
<name>A0A2Z4Y7L9_SUMC1</name>